<dbReference type="Proteomes" id="UP000008672">
    <property type="component" value="Unassembled WGS sequence"/>
</dbReference>
<keyword evidence="2" id="KW-0964">Secreted</keyword>
<dbReference type="PANTHER" id="PTHR11339">
    <property type="entry name" value="EXTRACELLULAR MATRIX GLYCOPROTEIN RELATED"/>
    <property type="match status" value="1"/>
</dbReference>
<feature type="domain" description="VWFD" evidence="6">
    <location>
        <begin position="794"/>
        <end position="967"/>
    </location>
</feature>
<dbReference type="EMBL" id="AFYH01125603">
    <property type="status" value="NOT_ANNOTATED_CDS"/>
    <property type="molecule type" value="Genomic_DNA"/>
</dbReference>
<dbReference type="PANTHER" id="PTHR11339:SF289">
    <property type="entry name" value="VWFD DOMAIN-CONTAINING PROTEIN"/>
    <property type="match status" value="1"/>
</dbReference>
<evidence type="ECO:0000256" key="5">
    <source>
        <dbReference type="ARBA" id="ARBA00023180"/>
    </source>
</evidence>
<dbReference type="InterPro" id="IPR001846">
    <property type="entry name" value="VWF_type-D"/>
</dbReference>
<comment type="subcellular location">
    <subcellularLocation>
        <location evidence="1">Secreted</location>
    </subcellularLocation>
</comment>
<dbReference type="GO" id="GO:0005615">
    <property type="term" value="C:extracellular space"/>
    <property type="evidence" value="ECO:0007669"/>
    <property type="project" value="TreeGrafter"/>
</dbReference>
<dbReference type="EMBL" id="AFYH01125602">
    <property type="status" value="NOT_ANNOTATED_CDS"/>
    <property type="molecule type" value="Genomic_DNA"/>
</dbReference>
<dbReference type="HOGENOM" id="CLU_000076_2_1_1"/>
<feature type="domain" description="VWFD" evidence="6">
    <location>
        <begin position="341"/>
        <end position="516"/>
    </location>
</feature>
<dbReference type="SMART" id="SM00832">
    <property type="entry name" value="C8"/>
    <property type="match status" value="2"/>
</dbReference>
<evidence type="ECO:0000256" key="3">
    <source>
        <dbReference type="ARBA" id="ARBA00022737"/>
    </source>
</evidence>
<dbReference type="eggNOG" id="KOG1216">
    <property type="taxonomic scope" value="Eukaryota"/>
</dbReference>
<dbReference type="Pfam" id="PF01826">
    <property type="entry name" value="TIL"/>
    <property type="match status" value="2"/>
</dbReference>
<dbReference type="OMA" id="WRTGLCD"/>
<proteinExistence type="predicted"/>
<dbReference type="GeneTree" id="ENSGT00940000164528"/>
<accession>H3B0Z9</accession>
<dbReference type="Bgee" id="ENSLACG00000013707">
    <property type="expression patterns" value="Expressed in pelvic fin"/>
</dbReference>
<dbReference type="Pfam" id="PF08742">
    <property type="entry name" value="C8"/>
    <property type="match status" value="2"/>
</dbReference>
<dbReference type="InterPro" id="IPR001007">
    <property type="entry name" value="VWF_dom"/>
</dbReference>
<dbReference type="InterPro" id="IPR014853">
    <property type="entry name" value="VWF/SSPO/ZAN-like_Cys-rich_dom"/>
</dbReference>
<dbReference type="Ensembl" id="ENSLACT00000015678.1">
    <property type="protein sequence ID" value="ENSLACP00000015570.1"/>
    <property type="gene ID" value="ENSLACG00000013707.1"/>
</dbReference>
<keyword evidence="3" id="KW-0677">Repeat</keyword>
<keyword evidence="4" id="KW-1015">Disulfide bond</keyword>
<dbReference type="GO" id="GO:0031012">
    <property type="term" value="C:extracellular matrix"/>
    <property type="evidence" value="ECO:0007669"/>
    <property type="project" value="TreeGrafter"/>
</dbReference>
<dbReference type="PROSITE" id="PS51233">
    <property type="entry name" value="VWFD"/>
    <property type="match status" value="3"/>
</dbReference>
<dbReference type="EMBL" id="AFYH01125601">
    <property type="status" value="NOT_ANNOTATED_CDS"/>
    <property type="molecule type" value="Genomic_DNA"/>
</dbReference>
<dbReference type="EMBL" id="AFYH01125604">
    <property type="status" value="NOT_ANNOTATED_CDS"/>
    <property type="molecule type" value="Genomic_DNA"/>
</dbReference>
<dbReference type="SMART" id="SM00215">
    <property type="entry name" value="VWC_out"/>
    <property type="match status" value="2"/>
</dbReference>
<dbReference type="AlphaFoldDB" id="H3B0Z9"/>
<dbReference type="SUPFAM" id="SSF57567">
    <property type="entry name" value="Serine protease inhibitors"/>
    <property type="match status" value="3"/>
</dbReference>
<reference evidence="8" key="1">
    <citation type="submission" date="2011-08" db="EMBL/GenBank/DDBJ databases">
        <title>The draft genome of Latimeria chalumnae.</title>
        <authorList>
            <person name="Di Palma F."/>
            <person name="Alfoldi J."/>
            <person name="Johnson J."/>
            <person name="Berlin A."/>
            <person name="Gnerre S."/>
            <person name="Jaffe D."/>
            <person name="MacCallum I."/>
            <person name="Young S."/>
            <person name="Walker B.J."/>
            <person name="Lander E."/>
            <person name="Lindblad-Toh K."/>
        </authorList>
    </citation>
    <scope>NUCLEOTIDE SEQUENCE [LARGE SCALE GENOMIC DNA]</scope>
    <source>
        <strain evidence="8">Wild caught</strain>
    </source>
</reference>
<dbReference type="Pfam" id="PF00094">
    <property type="entry name" value="VWD"/>
    <property type="match status" value="3"/>
</dbReference>
<feature type="domain" description="VWFD" evidence="6">
    <location>
        <begin position="3"/>
        <end position="167"/>
    </location>
</feature>
<dbReference type="InParanoid" id="H3B0Z9"/>
<protein>
    <recommendedName>
        <fullName evidence="6">VWFD domain-containing protein</fullName>
    </recommendedName>
</protein>
<evidence type="ECO:0000256" key="2">
    <source>
        <dbReference type="ARBA" id="ARBA00022525"/>
    </source>
</evidence>
<keyword evidence="5" id="KW-0325">Glycoprotein</keyword>
<dbReference type="Pfam" id="PF23244">
    <property type="entry name" value="VWF"/>
    <property type="match status" value="1"/>
</dbReference>
<dbReference type="InterPro" id="IPR050780">
    <property type="entry name" value="Mucin_vWF_Thrombospondin_sf"/>
</dbReference>
<reference evidence="7" key="2">
    <citation type="submission" date="2025-08" db="UniProtKB">
        <authorList>
            <consortium name="Ensembl"/>
        </authorList>
    </citation>
    <scope>IDENTIFICATION</scope>
</reference>
<keyword evidence="8" id="KW-1185">Reference proteome</keyword>
<dbReference type="CDD" id="cd19941">
    <property type="entry name" value="TIL"/>
    <property type="match status" value="3"/>
</dbReference>
<evidence type="ECO:0000313" key="7">
    <source>
        <dbReference type="Ensembl" id="ENSLACP00000015570.1"/>
    </source>
</evidence>
<evidence type="ECO:0000256" key="1">
    <source>
        <dbReference type="ARBA" id="ARBA00004613"/>
    </source>
</evidence>
<dbReference type="EMBL" id="AFYH01125599">
    <property type="status" value="NOT_ANNOTATED_CDS"/>
    <property type="molecule type" value="Genomic_DNA"/>
</dbReference>
<organism evidence="7 8">
    <name type="scientific">Latimeria chalumnae</name>
    <name type="common">Coelacanth</name>
    <dbReference type="NCBI Taxonomy" id="7897"/>
    <lineage>
        <taxon>Eukaryota</taxon>
        <taxon>Metazoa</taxon>
        <taxon>Chordata</taxon>
        <taxon>Craniata</taxon>
        <taxon>Vertebrata</taxon>
        <taxon>Euteleostomi</taxon>
        <taxon>Coelacanthiformes</taxon>
        <taxon>Coelacanthidae</taxon>
        <taxon>Latimeria</taxon>
    </lineage>
</organism>
<evidence type="ECO:0000256" key="4">
    <source>
        <dbReference type="ARBA" id="ARBA00023157"/>
    </source>
</evidence>
<dbReference type="FunFam" id="2.10.25.10:FF:000674">
    <property type="entry name" value="Mucin-2"/>
    <property type="match status" value="1"/>
</dbReference>
<evidence type="ECO:0000259" key="6">
    <source>
        <dbReference type="PROSITE" id="PS51233"/>
    </source>
</evidence>
<dbReference type="InterPro" id="IPR002919">
    <property type="entry name" value="TIL_dom"/>
</dbReference>
<dbReference type="InterPro" id="IPR036084">
    <property type="entry name" value="Ser_inhib-like_sf"/>
</dbReference>
<dbReference type="SMART" id="SM00216">
    <property type="entry name" value="VWD"/>
    <property type="match status" value="3"/>
</dbReference>
<evidence type="ECO:0000313" key="8">
    <source>
        <dbReference type="Proteomes" id="UP000008672"/>
    </source>
</evidence>
<sequence>SIGQTSTWGRGAYKPLNGTMYYFESACTFTFCRHCIDSGDFNIELSRDKKGLLKKIMILIDGVQVAVEGHKITVGEQSVRMPYNQKLLHIQKYGMNTRLISRRGILSLTWNNKDALWMTLHKKYETCGLCGDLNYIPGKQIAEKVAQISKEYSECSECVSQSPCTCAMLLETCKAITSQYFSRCFGSDELKHYTVMCTIEYAKCSNHSMSLCAVFSEMARKCADLKQCDTWEQWRTDSRIACDPPTCPTGQEYFECVTPYPPSCSNPIPEKPDECVASCVCKRGLILDDIRNNNTCILQKDCPCEHDGNIYEPGAKKKILCQECSTCKGGTWDCSNKGCEGTCKIEEGSFIRTFDGTPYTLHGDCEFYAVVSKSWSIIAELRQCQDALKQTCLQSVSLTMKTSISEDTYQFKKNGKIVFRSLVLSTPYSTGEIEIYKKSSFYIQVNTIFGLKMKIQITHVMQLYITLSDETDVETKGLCGTYNDNAEDDFTSSQGIIEDTPGAFTSSWKVKTCRTPTAPTCIHLENEKFAEEHCQYLKDPKGVFAACHSVVDYRSYYENCKTATCICEDVKECLCTALGNYAMACAENGLIVRNWRRDICQVNCPSNQEFSYNNTACNSYCRLLSEYDFTCMSNDVPVDGCGCPSGTYMNSRGECVEKTNCECFFQNELLNSGDTKIVDGKTCLCQGGRVNCSDTITKDCKNGTIYVNCTGSLREVEKTCSNLNLPDRMDTCVPGCYCTNRLVRNEDGECVLPEKCPCSYHDQIFPAGAVIKNKCNNCTCSKGEWTCTKSDCTETCHVYGDGHYQTFDGLRYSFDGNCRYTFVEDYCNQGNGSFRITTEATPCCENGVACSRKIKILLKNKELLFNDGKLTMTHLNLSECENDTYSYSVHTVGLYMILNVNNGITLIWDKQTKVSVMLDPRWKGKVCGLCGNNNGNLFDEFTTRSNSRAGGPLEFGNSWKISPPECTDVVTQSFPCDANPYCRSWAQRKCSIIRKGAFEQCHSKVDPELYYKACVEEACVCDMEGKYIGFCTAVAAYAAACNEVGSCIRWRTPDLCPVFCDYYNEPGQCSWHYEPCGTLVSKTCSEHSLGKKFSSVLEGCYAKCPEDKPYLDENYMKCVSLSNCSCFYNKIVSAGETIIDDCGREWY</sequence>
<dbReference type="STRING" id="7897.ENSLACP00000015570"/>
<dbReference type="InterPro" id="IPR058753">
    <property type="entry name" value="TIL_OTOGL_Mucin"/>
</dbReference>
<dbReference type="Pfam" id="PF25962">
    <property type="entry name" value="TIL_OTOGL_Mucin"/>
    <property type="match status" value="1"/>
</dbReference>
<name>H3B0Z9_LATCH</name>
<reference evidence="7" key="3">
    <citation type="submission" date="2025-09" db="UniProtKB">
        <authorList>
            <consortium name="Ensembl"/>
        </authorList>
    </citation>
    <scope>IDENTIFICATION</scope>
</reference>
<dbReference type="Gene3D" id="2.10.25.10">
    <property type="entry name" value="Laminin"/>
    <property type="match status" value="3"/>
</dbReference>
<dbReference type="EMBL" id="AFYH01125600">
    <property type="status" value="NOT_ANNOTATED_CDS"/>
    <property type="molecule type" value="Genomic_DNA"/>
</dbReference>